<dbReference type="AlphaFoldDB" id="A0A438NC15"/>
<evidence type="ECO:0000313" key="2">
    <source>
        <dbReference type="EMBL" id="RVX73306.1"/>
    </source>
</evidence>
<dbReference type="OrthoDB" id="5419162at2759"/>
<reference evidence="2 3" key="1">
    <citation type="submission" date="2017-03" db="EMBL/GenBank/DDBJ databases">
        <title>Genomes of endolithic fungi from Antarctica.</title>
        <authorList>
            <person name="Coleine C."/>
            <person name="Masonjones S."/>
            <person name="Stajich J.E."/>
        </authorList>
    </citation>
    <scope>NUCLEOTIDE SEQUENCE [LARGE SCALE GENOMIC DNA]</scope>
    <source>
        <strain evidence="2 3">CCFEE 6314</strain>
    </source>
</reference>
<dbReference type="VEuPathDB" id="FungiDB:PV10_02669"/>
<organism evidence="2 3">
    <name type="scientific">Exophiala mesophila</name>
    <name type="common">Black yeast-like fungus</name>
    <dbReference type="NCBI Taxonomy" id="212818"/>
    <lineage>
        <taxon>Eukaryota</taxon>
        <taxon>Fungi</taxon>
        <taxon>Dikarya</taxon>
        <taxon>Ascomycota</taxon>
        <taxon>Pezizomycotina</taxon>
        <taxon>Eurotiomycetes</taxon>
        <taxon>Chaetothyriomycetidae</taxon>
        <taxon>Chaetothyriales</taxon>
        <taxon>Herpotrichiellaceae</taxon>
        <taxon>Exophiala</taxon>
    </lineage>
</organism>
<comment type="caution">
    <text evidence="2">The sequence shown here is derived from an EMBL/GenBank/DDBJ whole genome shotgun (WGS) entry which is preliminary data.</text>
</comment>
<sequence length="139" mass="15319">MSDEDSFDAEAAMREAMGFSSFAVRRPKQETVSDPSQSDVAQETQAATELPPLEHQGPSLVQRARNAPSHGASGTALPDTRTEQIAFTSPDGQTTYTRSELDEWARGKRNNNGDLVFFKPGFITEDPWSRLRGRNSSTK</sequence>
<evidence type="ECO:0000313" key="3">
    <source>
        <dbReference type="Proteomes" id="UP000288859"/>
    </source>
</evidence>
<protein>
    <submittedName>
        <fullName evidence="2">Uncharacterized protein</fullName>
    </submittedName>
</protein>
<gene>
    <name evidence="2" type="ORF">B0A52_02948</name>
</gene>
<accession>A0A438NC15</accession>
<feature type="compositionally biased region" description="Polar residues" evidence="1">
    <location>
        <begin position="30"/>
        <end position="47"/>
    </location>
</feature>
<proteinExistence type="predicted"/>
<dbReference type="Proteomes" id="UP000288859">
    <property type="component" value="Unassembled WGS sequence"/>
</dbReference>
<feature type="compositionally biased region" description="Polar residues" evidence="1">
    <location>
        <begin position="83"/>
        <end position="98"/>
    </location>
</feature>
<dbReference type="EMBL" id="NAJM01000008">
    <property type="protein sequence ID" value="RVX73306.1"/>
    <property type="molecule type" value="Genomic_DNA"/>
</dbReference>
<feature type="region of interest" description="Disordered" evidence="1">
    <location>
        <begin position="19"/>
        <end position="98"/>
    </location>
</feature>
<evidence type="ECO:0000256" key="1">
    <source>
        <dbReference type="SAM" id="MobiDB-lite"/>
    </source>
</evidence>
<name>A0A438NC15_EXOME</name>